<accession>A0A8T2JVJ5</accession>
<sequence length="93" mass="11430">MKFRQRRKRENFPSMEYHQQKQISQKRSANKRRYLTWRFRVHPVPVAKGSWYNQYDQYRSLVVIYWTCTCNRHSELSLIYTCLFGGFGGYRPV</sequence>
<proteinExistence type="predicted"/>
<evidence type="ECO:0000313" key="3">
    <source>
        <dbReference type="Proteomes" id="UP000812440"/>
    </source>
</evidence>
<comment type="caution">
    <text evidence="2">The sequence shown here is derived from an EMBL/GenBank/DDBJ whole genome shotgun (WGS) entry which is preliminary data.</text>
</comment>
<feature type="region of interest" description="Disordered" evidence="1">
    <location>
        <begin position="1"/>
        <end position="29"/>
    </location>
</feature>
<reference evidence="2" key="1">
    <citation type="thesis" date="2020" institute="ProQuest LLC" country="789 East Eisenhower Parkway, Ann Arbor, MI, USA">
        <title>Comparative Genomics and Chromosome Evolution.</title>
        <authorList>
            <person name="Mudd A.B."/>
        </authorList>
    </citation>
    <scope>NUCLEOTIDE SEQUENCE</scope>
    <source>
        <strain evidence="2">Female2</strain>
        <tissue evidence="2">Blood</tissue>
    </source>
</reference>
<dbReference type="Proteomes" id="UP000812440">
    <property type="component" value="Chromosome 8_10"/>
</dbReference>
<name>A0A8T2JVJ5_9PIPI</name>
<protein>
    <submittedName>
        <fullName evidence="2">Uncharacterized protein</fullName>
    </submittedName>
</protein>
<keyword evidence="3" id="KW-1185">Reference proteome</keyword>
<dbReference type="AlphaFoldDB" id="A0A8T2JVJ5"/>
<organism evidence="2 3">
    <name type="scientific">Hymenochirus boettgeri</name>
    <name type="common">Congo dwarf clawed frog</name>
    <dbReference type="NCBI Taxonomy" id="247094"/>
    <lineage>
        <taxon>Eukaryota</taxon>
        <taxon>Metazoa</taxon>
        <taxon>Chordata</taxon>
        <taxon>Craniata</taxon>
        <taxon>Vertebrata</taxon>
        <taxon>Euteleostomi</taxon>
        <taxon>Amphibia</taxon>
        <taxon>Batrachia</taxon>
        <taxon>Anura</taxon>
        <taxon>Pipoidea</taxon>
        <taxon>Pipidae</taxon>
        <taxon>Pipinae</taxon>
        <taxon>Hymenochirus</taxon>
    </lineage>
</organism>
<dbReference type="EMBL" id="JAACNH010000003">
    <property type="protein sequence ID" value="KAG8447410.1"/>
    <property type="molecule type" value="Genomic_DNA"/>
</dbReference>
<evidence type="ECO:0000313" key="2">
    <source>
        <dbReference type="EMBL" id="KAG8447410.1"/>
    </source>
</evidence>
<evidence type="ECO:0000256" key="1">
    <source>
        <dbReference type="SAM" id="MobiDB-lite"/>
    </source>
</evidence>
<gene>
    <name evidence="2" type="ORF">GDO86_014765</name>
</gene>